<feature type="compositionally biased region" description="Pro residues" evidence="7">
    <location>
        <begin position="167"/>
        <end position="177"/>
    </location>
</feature>
<dbReference type="CDD" id="cd21372">
    <property type="entry name" value="cwf21_CWC21-like"/>
    <property type="match status" value="1"/>
</dbReference>
<evidence type="ECO:0000256" key="5">
    <source>
        <dbReference type="ARBA" id="ARBA00023187"/>
    </source>
</evidence>
<evidence type="ECO:0000256" key="3">
    <source>
        <dbReference type="ARBA" id="ARBA00022664"/>
    </source>
</evidence>
<sequence length="200" mass="23314">MEIKPMKHREPDKEILEHERKRKIEVACFELRVKLEDEEIPEDEIEKQVDALREKLLAQKVNMTNVRQQFKPSDTHAILAAKKVEMDRMARALGTSSDYVEGKAFDPAHAEEMRQQRIARREEKEREEEIRRKAKEDNEKAWKERERLRRRAEDAARGGARGKPAPKDAPMPPPPVPSEMAQSLLHMPDRAETARRLPNG</sequence>
<evidence type="ECO:0000256" key="7">
    <source>
        <dbReference type="SAM" id="MobiDB-lite"/>
    </source>
</evidence>
<dbReference type="Gene3D" id="6.10.140.420">
    <property type="match status" value="1"/>
</dbReference>
<keyword evidence="4" id="KW-0747">Spliceosome</keyword>
<organism evidence="9 10">
    <name type="scientific">Serendipita indica (strain DSM 11827)</name>
    <name type="common">Root endophyte fungus</name>
    <name type="synonym">Piriformospora indica</name>
    <dbReference type="NCBI Taxonomy" id="1109443"/>
    <lineage>
        <taxon>Eukaryota</taxon>
        <taxon>Fungi</taxon>
        <taxon>Dikarya</taxon>
        <taxon>Basidiomycota</taxon>
        <taxon>Agaricomycotina</taxon>
        <taxon>Agaricomycetes</taxon>
        <taxon>Sebacinales</taxon>
        <taxon>Serendipitaceae</taxon>
        <taxon>Serendipita</taxon>
    </lineage>
</organism>
<evidence type="ECO:0000256" key="6">
    <source>
        <dbReference type="ARBA" id="ARBA00023242"/>
    </source>
</evidence>
<evidence type="ECO:0000256" key="1">
    <source>
        <dbReference type="ARBA" id="ARBA00004123"/>
    </source>
</evidence>
<keyword evidence="6" id="KW-0539">Nucleus</keyword>
<protein>
    <recommendedName>
        <fullName evidence="8">CWF21 domain-containing protein</fullName>
    </recommendedName>
</protein>
<dbReference type="EMBL" id="CAFZ01000047">
    <property type="protein sequence ID" value="CCA69107.1"/>
    <property type="molecule type" value="Genomic_DNA"/>
</dbReference>
<feature type="compositionally biased region" description="Basic and acidic residues" evidence="7">
    <location>
        <begin position="187"/>
        <end position="200"/>
    </location>
</feature>
<dbReference type="HOGENOM" id="CLU_1366722_0_0_1"/>
<evidence type="ECO:0000313" key="9">
    <source>
        <dbReference type="EMBL" id="CCA69107.1"/>
    </source>
</evidence>
<dbReference type="GO" id="GO:0006397">
    <property type="term" value="P:mRNA processing"/>
    <property type="evidence" value="ECO:0007669"/>
    <property type="project" value="UniProtKB-KW"/>
</dbReference>
<feature type="compositionally biased region" description="Basic and acidic residues" evidence="7">
    <location>
        <begin position="104"/>
        <end position="156"/>
    </location>
</feature>
<accession>G4TCT1</accession>
<dbReference type="eggNOG" id="KOG1869">
    <property type="taxonomic scope" value="Eukaryota"/>
</dbReference>
<gene>
    <name evidence="9" type="ORF">PIIN_03007</name>
</gene>
<dbReference type="InterPro" id="IPR051372">
    <property type="entry name" value="CWC21"/>
</dbReference>
<dbReference type="OrthoDB" id="10267305at2759"/>
<dbReference type="GO" id="GO:0008380">
    <property type="term" value="P:RNA splicing"/>
    <property type="evidence" value="ECO:0007669"/>
    <property type="project" value="UniProtKB-KW"/>
</dbReference>
<keyword evidence="3" id="KW-0507">mRNA processing</keyword>
<proteinExistence type="inferred from homology"/>
<dbReference type="InParanoid" id="G4TCT1"/>
<dbReference type="AlphaFoldDB" id="G4TCT1"/>
<dbReference type="OMA" id="IMEHARI"/>
<dbReference type="Pfam" id="PF08312">
    <property type="entry name" value="cwf21"/>
    <property type="match status" value="1"/>
</dbReference>
<name>G4TCT1_SERID</name>
<dbReference type="STRING" id="1109443.G4TCT1"/>
<dbReference type="InterPro" id="IPR013170">
    <property type="entry name" value="mRNA_splic_Cwf21_dom"/>
</dbReference>
<keyword evidence="5" id="KW-0508">mRNA splicing</keyword>
<comment type="caution">
    <text evidence="9">The sequence shown here is derived from an EMBL/GenBank/DDBJ whole genome shotgun (WGS) entry which is preliminary data.</text>
</comment>
<comment type="similarity">
    <text evidence="2">Belongs to the CWC21 family.</text>
</comment>
<evidence type="ECO:0000259" key="8">
    <source>
        <dbReference type="SMART" id="SM01115"/>
    </source>
</evidence>
<keyword evidence="10" id="KW-1185">Reference proteome</keyword>
<feature type="domain" description="CWF21" evidence="8">
    <location>
        <begin position="16"/>
        <end position="61"/>
    </location>
</feature>
<reference evidence="9 10" key="1">
    <citation type="journal article" date="2011" name="PLoS Pathog.">
        <title>Endophytic Life Strategies Decoded by Genome and Transcriptome Analyses of the Mutualistic Root Symbiont Piriformospora indica.</title>
        <authorList>
            <person name="Zuccaro A."/>
            <person name="Lahrmann U."/>
            <person name="Guldener U."/>
            <person name="Langen G."/>
            <person name="Pfiffi S."/>
            <person name="Biedenkopf D."/>
            <person name="Wong P."/>
            <person name="Samans B."/>
            <person name="Grimm C."/>
            <person name="Basiewicz M."/>
            <person name="Murat C."/>
            <person name="Martin F."/>
            <person name="Kogel K.H."/>
        </authorList>
    </citation>
    <scope>NUCLEOTIDE SEQUENCE [LARGE SCALE GENOMIC DNA]</scope>
    <source>
        <strain evidence="9 10">DSM 11827</strain>
    </source>
</reference>
<dbReference type="SMART" id="SM01115">
    <property type="entry name" value="cwf21"/>
    <property type="match status" value="1"/>
</dbReference>
<comment type="subcellular location">
    <subcellularLocation>
        <location evidence="1">Nucleus</location>
    </subcellularLocation>
</comment>
<dbReference type="GO" id="GO:0005681">
    <property type="term" value="C:spliceosomal complex"/>
    <property type="evidence" value="ECO:0007669"/>
    <property type="project" value="UniProtKB-KW"/>
</dbReference>
<evidence type="ECO:0000256" key="2">
    <source>
        <dbReference type="ARBA" id="ARBA00005954"/>
    </source>
</evidence>
<dbReference type="PANTHER" id="PTHR36562">
    <property type="entry name" value="SERINE/ARGININE REPETITIVE MATRIX 2"/>
    <property type="match status" value="1"/>
</dbReference>
<feature type="region of interest" description="Disordered" evidence="7">
    <location>
        <begin position="104"/>
        <end position="200"/>
    </location>
</feature>
<dbReference type="Proteomes" id="UP000007148">
    <property type="component" value="Unassembled WGS sequence"/>
</dbReference>
<evidence type="ECO:0000256" key="4">
    <source>
        <dbReference type="ARBA" id="ARBA00022728"/>
    </source>
</evidence>
<dbReference type="PANTHER" id="PTHR36562:SF5">
    <property type="entry name" value="SERINE_ARGININE REPETITIVE MATRIX 2"/>
    <property type="match status" value="1"/>
</dbReference>
<evidence type="ECO:0000313" key="10">
    <source>
        <dbReference type="Proteomes" id="UP000007148"/>
    </source>
</evidence>